<proteinExistence type="predicted"/>
<comment type="caution">
    <text evidence="1">The sequence shown here is derived from an EMBL/GenBank/DDBJ whole genome shotgun (WGS) entry which is preliminary data.</text>
</comment>
<protein>
    <submittedName>
        <fullName evidence="1">Uncharacterized protein</fullName>
    </submittedName>
</protein>
<organism evidence="1 2">
    <name type="scientific">Nephila pilipes</name>
    <name type="common">Giant wood spider</name>
    <name type="synonym">Nephila maculata</name>
    <dbReference type="NCBI Taxonomy" id="299642"/>
    <lineage>
        <taxon>Eukaryota</taxon>
        <taxon>Metazoa</taxon>
        <taxon>Ecdysozoa</taxon>
        <taxon>Arthropoda</taxon>
        <taxon>Chelicerata</taxon>
        <taxon>Arachnida</taxon>
        <taxon>Araneae</taxon>
        <taxon>Araneomorphae</taxon>
        <taxon>Entelegynae</taxon>
        <taxon>Araneoidea</taxon>
        <taxon>Nephilidae</taxon>
        <taxon>Nephila</taxon>
    </lineage>
</organism>
<gene>
    <name evidence="1" type="primary">AVEN_70247_1</name>
    <name evidence="1" type="ORF">NPIL_2821</name>
</gene>
<dbReference type="EMBL" id="BMAW01110294">
    <property type="protein sequence ID" value="GFT42502.1"/>
    <property type="molecule type" value="Genomic_DNA"/>
</dbReference>
<dbReference type="OrthoDB" id="6407432at2759"/>
<keyword evidence="2" id="KW-1185">Reference proteome</keyword>
<evidence type="ECO:0000313" key="2">
    <source>
        <dbReference type="Proteomes" id="UP000887013"/>
    </source>
</evidence>
<reference evidence="1" key="1">
    <citation type="submission" date="2020-08" db="EMBL/GenBank/DDBJ databases">
        <title>Multicomponent nature underlies the extraordinary mechanical properties of spider dragline silk.</title>
        <authorList>
            <person name="Kono N."/>
            <person name="Nakamura H."/>
            <person name="Mori M."/>
            <person name="Yoshida Y."/>
            <person name="Ohtoshi R."/>
            <person name="Malay A.D."/>
            <person name="Moran D.A.P."/>
            <person name="Tomita M."/>
            <person name="Numata K."/>
            <person name="Arakawa K."/>
        </authorList>
    </citation>
    <scope>NUCLEOTIDE SEQUENCE</scope>
</reference>
<dbReference type="Proteomes" id="UP000887013">
    <property type="component" value="Unassembled WGS sequence"/>
</dbReference>
<name>A0A8X6TR95_NEPPI</name>
<sequence>MEYLKNEYIFAFDFVSFVIKSYDPSWKTLSLLPRSDVNCFFFTQSISEAVAYILDKSVSSNASYCFDHWFKRQQINYENIKNLIKNFTVNVCMEEFSPSTFLETCSFISELSALAYIYGVCGAPPYAIFCITHILSYFKKHEQFFDFSWSELEEIALGMKLT</sequence>
<evidence type="ECO:0000313" key="1">
    <source>
        <dbReference type="EMBL" id="GFT42502.1"/>
    </source>
</evidence>
<dbReference type="AlphaFoldDB" id="A0A8X6TR95"/>
<accession>A0A8X6TR95</accession>